<evidence type="ECO:0000313" key="2">
    <source>
        <dbReference type="EMBL" id="RUO79755.1"/>
    </source>
</evidence>
<keyword evidence="3" id="KW-1185">Reference proteome</keyword>
<protein>
    <recommendedName>
        <fullName evidence="1">ABC-type transport auxiliary lipoprotein component domain-containing protein</fullName>
    </recommendedName>
</protein>
<evidence type="ECO:0000259" key="1">
    <source>
        <dbReference type="Pfam" id="PF03886"/>
    </source>
</evidence>
<gene>
    <name evidence="2" type="ORF">CWI84_08970</name>
</gene>
<dbReference type="Pfam" id="PF03886">
    <property type="entry name" value="ABC_trans_aux"/>
    <property type="match status" value="1"/>
</dbReference>
<dbReference type="SUPFAM" id="SSF159594">
    <property type="entry name" value="XCC0632-like"/>
    <property type="match status" value="1"/>
</dbReference>
<dbReference type="PROSITE" id="PS51257">
    <property type="entry name" value="PROKAR_LIPOPROTEIN"/>
    <property type="match status" value="1"/>
</dbReference>
<dbReference type="EMBL" id="PIQH01000008">
    <property type="protein sequence ID" value="RUO79755.1"/>
    <property type="molecule type" value="Genomic_DNA"/>
</dbReference>
<sequence>MLQRRRTRLRKLMKNNYRGYALALLGLLIGACSSQPTKVEYYRLPSLNPAPQHLCSDAAVQLQLSPYLQTSGIFFQLSRSQWQAAKRHRWVMPLAEQLKRIAQRQASCEGELRLVVTDFYADNRQHAVVAGSWKYRASASSEWQQGPFYAREALANDGYPALIDALDNAWQRALTEIQQNY</sequence>
<evidence type="ECO:0000313" key="3">
    <source>
        <dbReference type="Proteomes" id="UP000287996"/>
    </source>
</evidence>
<dbReference type="OrthoDB" id="5600407at2"/>
<proteinExistence type="predicted"/>
<feature type="domain" description="ABC-type transport auxiliary lipoprotein component" evidence="1">
    <location>
        <begin position="111"/>
        <end position="177"/>
    </location>
</feature>
<accession>A0A432ZPA9</accession>
<comment type="caution">
    <text evidence="2">The sequence shown here is derived from an EMBL/GenBank/DDBJ whole genome shotgun (WGS) entry which is preliminary data.</text>
</comment>
<dbReference type="Proteomes" id="UP000287996">
    <property type="component" value="Unassembled WGS sequence"/>
</dbReference>
<dbReference type="AlphaFoldDB" id="A0A432ZPA9"/>
<name>A0A432ZPA9_9GAMM</name>
<dbReference type="InterPro" id="IPR005586">
    <property type="entry name" value="ABC_trans_aux"/>
</dbReference>
<organism evidence="2 3">
    <name type="scientific">Idiomarina tyrosinivorans</name>
    <dbReference type="NCBI Taxonomy" id="1445662"/>
    <lineage>
        <taxon>Bacteria</taxon>
        <taxon>Pseudomonadati</taxon>
        <taxon>Pseudomonadota</taxon>
        <taxon>Gammaproteobacteria</taxon>
        <taxon>Alteromonadales</taxon>
        <taxon>Idiomarinaceae</taxon>
        <taxon>Idiomarina</taxon>
    </lineage>
</organism>
<dbReference type="Gene3D" id="3.40.50.10610">
    <property type="entry name" value="ABC-type transport auxiliary lipoprotein component"/>
    <property type="match status" value="2"/>
</dbReference>
<reference evidence="2 3" key="1">
    <citation type="journal article" date="2011" name="Front. Microbiol.">
        <title>Genomic signatures of strain selection and enhancement in Bacillus atrophaeus var. globigii, a historical biowarfare simulant.</title>
        <authorList>
            <person name="Gibbons H.S."/>
            <person name="Broomall S.M."/>
            <person name="McNew L.A."/>
            <person name="Daligault H."/>
            <person name="Chapman C."/>
            <person name="Bruce D."/>
            <person name="Karavis M."/>
            <person name="Krepps M."/>
            <person name="McGregor P.A."/>
            <person name="Hong C."/>
            <person name="Park K.H."/>
            <person name="Akmal A."/>
            <person name="Feldman A."/>
            <person name="Lin J.S."/>
            <person name="Chang W.E."/>
            <person name="Higgs B.W."/>
            <person name="Demirev P."/>
            <person name="Lindquist J."/>
            <person name="Liem A."/>
            <person name="Fochler E."/>
            <person name="Read T.D."/>
            <person name="Tapia R."/>
            <person name="Johnson S."/>
            <person name="Bishop-Lilly K.A."/>
            <person name="Detter C."/>
            <person name="Han C."/>
            <person name="Sozhamannan S."/>
            <person name="Rosenzweig C.N."/>
            <person name="Skowronski E.W."/>
        </authorList>
    </citation>
    <scope>NUCLEOTIDE SEQUENCE [LARGE SCALE GENOMIC DNA]</scope>
    <source>
        <strain evidence="2 3">CC-PW-9</strain>
    </source>
</reference>